<dbReference type="SUPFAM" id="SSF53659">
    <property type="entry name" value="Isocitrate/Isopropylmalate dehydrogenase-like"/>
    <property type="match status" value="1"/>
</dbReference>
<evidence type="ECO:0000256" key="1">
    <source>
        <dbReference type="ARBA" id="ARBA00001232"/>
    </source>
</evidence>
<dbReference type="InterPro" id="IPR012281">
    <property type="entry name" value="Phospholipid_synth_PlsX-like"/>
</dbReference>
<dbReference type="HAMAP" id="MF_00019">
    <property type="entry name" value="PlsX"/>
    <property type="match status" value="1"/>
</dbReference>
<organism evidence="11 12">
    <name type="scientific">Deinococcus aerolatus</name>
    <dbReference type="NCBI Taxonomy" id="522487"/>
    <lineage>
        <taxon>Bacteria</taxon>
        <taxon>Thermotogati</taxon>
        <taxon>Deinococcota</taxon>
        <taxon>Deinococci</taxon>
        <taxon>Deinococcales</taxon>
        <taxon>Deinococcaceae</taxon>
        <taxon>Deinococcus</taxon>
    </lineage>
</organism>
<comment type="caution">
    <text evidence="11">The sequence shown here is derived from an EMBL/GenBank/DDBJ whole genome shotgun (WGS) entry which is preliminary data.</text>
</comment>
<comment type="subunit">
    <text evidence="9 10">Homodimer. Probably interacts with PlsY.</text>
</comment>
<comment type="pathway">
    <text evidence="10">Lipid metabolism; phospholipid metabolism.</text>
</comment>
<dbReference type="PANTHER" id="PTHR30100:SF1">
    <property type="entry name" value="PHOSPHATE ACYLTRANSFERASE"/>
    <property type="match status" value="1"/>
</dbReference>
<evidence type="ECO:0000256" key="3">
    <source>
        <dbReference type="ARBA" id="ARBA00022516"/>
    </source>
</evidence>
<comment type="similarity">
    <text evidence="10">Belongs to the PlsX family.</text>
</comment>
<keyword evidence="2 10" id="KW-0963">Cytoplasm</keyword>
<evidence type="ECO:0000256" key="5">
    <source>
        <dbReference type="ARBA" id="ARBA00023098"/>
    </source>
</evidence>
<evidence type="ECO:0000256" key="8">
    <source>
        <dbReference type="ARBA" id="ARBA00024069"/>
    </source>
</evidence>
<dbReference type="Pfam" id="PF02504">
    <property type="entry name" value="FA_synthesis"/>
    <property type="match status" value="1"/>
</dbReference>
<dbReference type="GO" id="GO:0016746">
    <property type="term" value="F:acyltransferase activity"/>
    <property type="evidence" value="ECO:0007669"/>
    <property type="project" value="UniProtKB-KW"/>
</dbReference>
<protein>
    <recommendedName>
        <fullName evidence="8 10">Phosphate acyltransferase</fullName>
        <ecNumber evidence="8 10">2.3.1.274</ecNumber>
    </recommendedName>
    <alternativeName>
        <fullName evidence="10">Acyl-ACP phosphotransacylase</fullName>
    </alternativeName>
    <alternativeName>
        <fullName evidence="10">Acyl-[acyl-carrier-protein]--phosphate acyltransferase</fullName>
    </alternativeName>
    <alternativeName>
        <fullName evidence="10">Phosphate-acyl-ACP acyltransferase</fullName>
    </alternativeName>
</protein>
<evidence type="ECO:0000256" key="2">
    <source>
        <dbReference type="ARBA" id="ARBA00022490"/>
    </source>
</evidence>
<dbReference type="PIRSF" id="PIRSF002465">
    <property type="entry name" value="Phsphlp_syn_PlsX"/>
    <property type="match status" value="1"/>
</dbReference>
<evidence type="ECO:0000256" key="10">
    <source>
        <dbReference type="HAMAP-Rule" id="MF_00019"/>
    </source>
</evidence>
<evidence type="ECO:0000256" key="9">
    <source>
        <dbReference type="ARBA" id="ARBA00046608"/>
    </source>
</evidence>
<dbReference type="EC" id="2.3.1.274" evidence="8 10"/>
<proteinExistence type="inferred from homology"/>
<dbReference type="InterPro" id="IPR003664">
    <property type="entry name" value="FA_synthesis"/>
</dbReference>
<name>A0ABQ2G9F3_9DEIO</name>
<evidence type="ECO:0000256" key="4">
    <source>
        <dbReference type="ARBA" id="ARBA00022679"/>
    </source>
</evidence>
<evidence type="ECO:0000313" key="11">
    <source>
        <dbReference type="EMBL" id="GGL81104.1"/>
    </source>
</evidence>
<dbReference type="RefSeq" id="WP_188971190.1">
    <property type="nucleotide sequence ID" value="NZ_BMOL01000007.1"/>
</dbReference>
<comment type="function">
    <text evidence="10">Catalyzes the reversible formation of acyl-phosphate (acyl-PO(4)) from acyl-[acyl-carrier-protein] (acyl-ACP). This enzyme utilizes acyl-ACP as fatty acyl donor, but not acyl-CoA.</text>
</comment>
<dbReference type="Proteomes" id="UP000639973">
    <property type="component" value="Unassembled WGS sequence"/>
</dbReference>
<keyword evidence="12" id="KW-1185">Reference proteome</keyword>
<keyword evidence="6 10" id="KW-0594">Phospholipid biosynthesis</keyword>
<dbReference type="PANTHER" id="PTHR30100">
    <property type="entry name" value="FATTY ACID/PHOSPHOLIPID SYNTHESIS PROTEIN PLSX"/>
    <property type="match status" value="1"/>
</dbReference>
<reference evidence="12" key="1">
    <citation type="journal article" date="2019" name="Int. J. Syst. Evol. Microbiol.">
        <title>The Global Catalogue of Microorganisms (GCM) 10K type strain sequencing project: providing services to taxonomists for standard genome sequencing and annotation.</title>
        <authorList>
            <consortium name="The Broad Institute Genomics Platform"/>
            <consortium name="The Broad Institute Genome Sequencing Center for Infectious Disease"/>
            <person name="Wu L."/>
            <person name="Ma J."/>
        </authorList>
    </citation>
    <scope>NUCLEOTIDE SEQUENCE [LARGE SCALE GENOMIC DNA]</scope>
    <source>
        <strain evidence="12">JCM 15442</strain>
    </source>
</reference>
<dbReference type="EMBL" id="BMOL01000007">
    <property type="protein sequence ID" value="GGL81104.1"/>
    <property type="molecule type" value="Genomic_DNA"/>
</dbReference>
<evidence type="ECO:0000256" key="7">
    <source>
        <dbReference type="ARBA" id="ARBA00023264"/>
    </source>
</evidence>
<dbReference type="NCBIfam" id="TIGR00182">
    <property type="entry name" value="plsX"/>
    <property type="match status" value="1"/>
</dbReference>
<evidence type="ECO:0000256" key="6">
    <source>
        <dbReference type="ARBA" id="ARBA00023209"/>
    </source>
</evidence>
<keyword evidence="4 10" id="KW-0808">Transferase</keyword>
<keyword evidence="11" id="KW-0012">Acyltransferase</keyword>
<keyword evidence="7 10" id="KW-1208">Phospholipid metabolism</keyword>
<dbReference type="Gene3D" id="3.40.718.10">
    <property type="entry name" value="Isopropylmalate Dehydrogenase"/>
    <property type="match status" value="1"/>
</dbReference>
<keyword evidence="5 10" id="KW-0443">Lipid metabolism</keyword>
<sequence>MSAEAGASAASLPIALDAAGGDHGAPPNVEGAVLAARGGVRVLLVGDRVALHAELGKFQGSAGLPLEIVDAPDVVGMDEHATDVRGRSGASINVCTRLVKDGHAAAAVSMGHSGATMASALLTFGRIRGVERPAILTHMPARGGMTTLLDAGANADVKASYLVQWARLSTVYLKVLEGRDNPTVGLLSIGEEDHKGSALVLEAHALLRALHGNGINFHGNVEGRDIFLGTTDIVVTDGFTGNVVLKLAEGEARVMFGWIRDALNSGLKSRLGGLLVRTSLRGLADRLDPSTYGASILIGVRGLAFIGHGSADATAVKNALLRASRAHEGRLLPRLEAAFGEQGAVPAAAGE</sequence>
<comment type="subcellular location">
    <subcellularLocation>
        <location evidence="10">Cytoplasm</location>
    </subcellularLocation>
    <text evidence="10">Associated with the membrane possibly through PlsY.</text>
</comment>
<gene>
    <name evidence="10 11" type="primary">plsX</name>
    <name evidence="11" type="ORF">GCM10010840_18650</name>
</gene>
<accession>A0ABQ2G9F3</accession>
<keyword evidence="3 10" id="KW-0444">Lipid biosynthesis</keyword>
<comment type="catalytic activity">
    <reaction evidence="1 10">
        <text>a fatty acyl-[ACP] + phosphate = an acyl phosphate + holo-[ACP]</text>
        <dbReference type="Rhea" id="RHEA:42292"/>
        <dbReference type="Rhea" id="RHEA-COMP:9685"/>
        <dbReference type="Rhea" id="RHEA-COMP:14125"/>
        <dbReference type="ChEBI" id="CHEBI:43474"/>
        <dbReference type="ChEBI" id="CHEBI:59918"/>
        <dbReference type="ChEBI" id="CHEBI:64479"/>
        <dbReference type="ChEBI" id="CHEBI:138651"/>
        <dbReference type="EC" id="2.3.1.274"/>
    </reaction>
</comment>
<evidence type="ECO:0000313" key="12">
    <source>
        <dbReference type="Proteomes" id="UP000639973"/>
    </source>
</evidence>